<sequence length="187" mass="21205">MQRHDTSSHTSGTLSDHAERARDTYSFPPSKKDNINDWCASFELTALAAFKDYQSIENSLLEIATMGISEKRVDTSVKNSWDERMRHIKKLLSSNILLVTLADTGAKDLNQRLSTVPGSHDARRAHIHNAPHLLKLFEKSLNSLYEHVFKIVQRHATLRFEIHHAAKLLLSRGKGEKDHGSVSKQQQ</sequence>
<dbReference type="HOGENOM" id="CLU_1450139_0_0_1"/>
<gene>
    <name evidence="2" type="primary">AlNc14C378G11196</name>
    <name evidence="2" type="ORF">ALNC14_126330</name>
</gene>
<proteinExistence type="predicted"/>
<evidence type="ECO:0000313" key="2">
    <source>
        <dbReference type="EMBL" id="CCA26489.1"/>
    </source>
</evidence>
<accession>F0WYD6</accession>
<name>F0WYD6_9STRA</name>
<reference evidence="2" key="1">
    <citation type="journal article" date="2011" name="PLoS Biol.">
        <title>Gene gain and loss during evolution of obligate parasitism in the white rust pathogen of Arabidopsis thaliana.</title>
        <authorList>
            <person name="Kemen E."/>
            <person name="Gardiner A."/>
            <person name="Schultz-Larsen T."/>
            <person name="Kemen A.C."/>
            <person name="Balmuth A.L."/>
            <person name="Robert-Seilaniantz A."/>
            <person name="Bailey K."/>
            <person name="Holub E."/>
            <person name="Studholme D.J."/>
            <person name="Maclean D."/>
            <person name="Jones J.D."/>
        </authorList>
    </citation>
    <scope>NUCLEOTIDE SEQUENCE</scope>
</reference>
<feature type="region of interest" description="Disordered" evidence="1">
    <location>
        <begin position="1"/>
        <end position="28"/>
    </location>
</feature>
<dbReference type="EMBL" id="FR824422">
    <property type="protein sequence ID" value="CCA26489.1"/>
    <property type="molecule type" value="Genomic_DNA"/>
</dbReference>
<reference evidence="2" key="2">
    <citation type="submission" date="2011-02" db="EMBL/GenBank/DDBJ databases">
        <authorList>
            <person name="MacLean D."/>
        </authorList>
    </citation>
    <scope>NUCLEOTIDE SEQUENCE</scope>
</reference>
<dbReference type="AlphaFoldDB" id="F0WYD6"/>
<protein>
    <submittedName>
        <fullName evidence="2">AlNc14C378G11196 protein</fullName>
    </submittedName>
</protein>
<organism evidence="2">
    <name type="scientific">Albugo laibachii Nc14</name>
    <dbReference type="NCBI Taxonomy" id="890382"/>
    <lineage>
        <taxon>Eukaryota</taxon>
        <taxon>Sar</taxon>
        <taxon>Stramenopiles</taxon>
        <taxon>Oomycota</taxon>
        <taxon>Peronosporomycetes</taxon>
        <taxon>Albuginales</taxon>
        <taxon>Albuginaceae</taxon>
        <taxon>Albugo</taxon>
    </lineage>
</organism>
<evidence type="ECO:0000256" key="1">
    <source>
        <dbReference type="SAM" id="MobiDB-lite"/>
    </source>
</evidence>